<evidence type="ECO:0000313" key="1">
    <source>
        <dbReference type="EMBL" id="MBB3937072.1"/>
    </source>
</evidence>
<sequence length="58" mass="6267">MSPPDARVAQVVALTRRPTEPHREPRNVGVDPADLPAETCWWNVHGVIGTLGLQANGL</sequence>
<name>A0A7W6BUC4_9HYPH</name>
<accession>A0A7W6BUC4</accession>
<protein>
    <submittedName>
        <fullName evidence="1">Uncharacterized protein</fullName>
    </submittedName>
</protein>
<comment type="caution">
    <text evidence="1">The sequence shown here is derived from an EMBL/GenBank/DDBJ whole genome shotgun (WGS) entry which is preliminary data.</text>
</comment>
<dbReference type="Proteomes" id="UP000531216">
    <property type="component" value="Unassembled WGS sequence"/>
</dbReference>
<gene>
    <name evidence="1" type="ORF">GGR05_003237</name>
</gene>
<dbReference type="EMBL" id="JACIDO010000006">
    <property type="protein sequence ID" value="MBB3937072.1"/>
    <property type="molecule type" value="Genomic_DNA"/>
</dbReference>
<dbReference type="RefSeq" id="WP_175526901.1">
    <property type="nucleotide sequence ID" value="NZ_FOOA01000018.1"/>
</dbReference>
<reference evidence="1 2" key="1">
    <citation type="submission" date="2020-08" db="EMBL/GenBank/DDBJ databases">
        <title>Genomic Encyclopedia of Type Strains, Phase IV (KMG-IV): sequencing the most valuable type-strain genomes for metagenomic binning, comparative biology and taxonomic classification.</title>
        <authorList>
            <person name="Goeker M."/>
        </authorList>
    </citation>
    <scope>NUCLEOTIDE SEQUENCE [LARGE SCALE GENOMIC DNA]</scope>
    <source>
        <strain evidence="1 2">DSM 25024</strain>
    </source>
</reference>
<proteinExistence type="predicted"/>
<evidence type="ECO:0000313" key="2">
    <source>
        <dbReference type="Proteomes" id="UP000531216"/>
    </source>
</evidence>
<organism evidence="1 2">
    <name type="scientific">Aureimonas phyllosphaerae</name>
    <dbReference type="NCBI Taxonomy" id="1166078"/>
    <lineage>
        <taxon>Bacteria</taxon>
        <taxon>Pseudomonadati</taxon>
        <taxon>Pseudomonadota</taxon>
        <taxon>Alphaproteobacteria</taxon>
        <taxon>Hyphomicrobiales</taxon>
        <taxon>Aurantimonadaceae</taxon>
        <taxon>Aureimonas</taxon>
    </lineage>
</organism>
<dbReference type="AlphaFoldDB" id="A0A7W6BUC4"/>
<keyword evidence="2" id="KW-1185">Reference proteome</keyword>